<dbReference type="Proteomes" id="UP000671960">
    <property type="component" value="Chromosome"/>
</dbReference>
<evidence type="ECO:0000313" key="2">
    <source>
        <dbReference type="Proteomes" id="UP000671960"/>
    </source>
</evidence>
<dbReference type="InterPro" id="IPR019684">
    <property type="entry name" value="HofP"/>
</dbReference>
<protein>
    <submittedName>
        <fullName evidence="1">DUF2531 family protein</fullName>
    </submittedName>
</protein>
<organism evidence="1 2">
    <name type="scientific">Brenneria izadpanahii</name>
    <dbReference type="NCBI Taxonomy" id="2722756"/>
    <lineage>
        <taxon>Bacteria</taxon>
        <taxon>Pseudomonadati</taxon>
        <taxon>Pseudomonadota</taxon>
        <taxon>Gammaproteobacteria</taxon>
        <taxon>Enterobacterales</taxon>
        <taxon>Pectobacteriaceae</taxon>
        <taxon>Brenneria</taxon>
    </lineage>
</organism>
<gene>
    <name evidence="1" type="ORF">HC231_01965</name>
</gene>
<keyword evidence="2" id="KW-1185">Reference proteome</keyword>
<evidence type="ECO:0000313" key="1">
    <source>
        <dbReference type="EMBL" id="QTF10633.1"/>
    </source>
</evidence>
<dbReference type="Pfam" id="PF10748">
    <property type="entry name" value="HofP"/>
    <property type="match status" value="1"/>
</dbReference>
<dbReference type="EMBL" id="CP050854">
    <property type="protein sequence ID" value="QTF10633.1"/>
    <property type="molecule type" value="Genomic_DNA"/>
</dbReference>
<accession>A0ABX7UXT7</accession>
<name>A0ABX7UXT7_9GAMM</name>
<reference evidence="1 2" key="1">
    <citation type="submission" date="2020-03" db="EMBL/GenBank/DDBJ databases">
        <authorList>
            <person name="Bakhshi Ganjeh M."/>
        </authorList>
    </citation>
    <scope>NUCLEOTIDE SEQUENCE [LARGE SCALE GENOMIC DNA]</scope>
    <source>
        <strain evidence="2">Iran 50</strain>
    </source>
</reference>
<proteinExistence type="predicted"/>
<sequence>MLSDITPADAVMMSRDPFQPVSAVRCSQDNTTQRWRLKGVIGSGQAWIGWLVLPEQQWRRLTPGAVIPEENWQVRRLDKSGATLAAIEGADRCDGASAEVFLASPFINNAAAQ</sequence>